<organism evidence="4 5">
    <name type="scientific">Streptococcus gordonii</name>
    <dbReference type="NCBI Taxonomy" id="1302"/>
    <lineage>
        <taxon>Bacteria</taxon>
        <taxon>Bacillati</taxon>
        <taxon>Bacillota</taxon>
        <taxon>Bacilli</taxon>
        <taxon>Lactobacillales</taxon>
        <taxon>Streptococcaceae</taxon>
        <taxon>Streptococcus</taxon>
    </lineage>
</organism>
<feature type="domain" description="DUF4352" evidence="3">
    <location>
        <begin position="93"/>
        <end position="195"/>
    </location>
</feature>
<reference evidence="4 5" key="1">
    <citation type="submission" date="2016-01" db="EMBL/GenBank/DDBJ databases">
        <title>Highly variable Streptococcus oralis are common among viridans streptococci isolated from primates.</title>
        <authorList>
            <person name="Denapaite D."/>
            <person name="Rieger M."/>
            <person name="Koendgen S."/>
            <person name="Brueckner R."/>
            <person name="Ochigava I."/>
            <person name="Kappeler P."/>
            <person name="Maetz-Rensing K."/>
            <person name="Leendertz F."/>
            <person name="Hakenbeck R."/>
        </authorList>
    </citation>
    <scope>NUCLEOTIDE SEQUENCE [LARGE SCALE GENOMIC DNA]</scope>
    <source>
        <strain evidence="4 5">DD07</strain>
    </source>
</reference>
<evidence type="ECO:0000313" key="4">
    <source>
        <dbReference type="EMBL" id="KXT71134.1"/>
    </source>
</evidence>
<evidence type="ECO:0000259" key="3">
    <source>
        <dbReference type="Pfam" id="PF11611"/>
    </source>
</evidence>
<gene>
    <name evidence="4" type="ORF">SGODD07_01390</name>
</gene>
<dbReference type="EMBL" id="LQRC01000201">
    <property type="protein sequence ID" value="KXT71134.1"/>
    <property type="molecule type" value="Genomic_DNA"/>
</dbReference>
<evidence type="ECO:0000256" key="2">
    <source>
        <dbReference type="SAM" id="Phobius"/>
    </source>
</evidence>
<keyword evidence="2" id="KW-0812">Transmembrane</keyword>
<dbReference type="Gene3D" id="2.60.40.1240">
    <property type="match status" value="1"/>
</dbReference>
<dbReference type="Pfam" id="PF11611">
    <property type="entry name" value="DUF4352"/>
    <property type="match status" value="1"/>
</dbReference>
<protein>
    <recommendedName>
        <fullName evidence="3">DUF4352 domain-containing protein</fullName>
    </recommendedName>
</protein>
<evidence type="ECO:0000256" key="1">
    <source>
        <dbReference type="ARBA" id="ARBA00022729"/>
    </source>
</evidence>
<proteinExistence type="predicted"/>
<dbReference type="AlphaFoldDB" id="A0A139N5S2"/>
<keyword evidence="1" id="KW-0732">Signal</keyword>
<dbReference type="PATRIC" id="fig|1302.21.peg.1555"/>
<feature type="transmembrane region" description="Helical" evidence="2">
    <location>
        <begin position="28"/>
        <end position="52"/>
    </location>
</feature>
<dbReference type="InterPro" id="IPR029051">
    <property type="entry name" value="DUF4352"/>
</dbReference>
<evidence type="ECO:0000313" key="5">
    <source>
        <dbReference type="Proteomes" id="UP000070096"/>
    </source>
</evidence>
<comment type="caution">
    <text evidence="4">The sequence shown here is derived from an EMBL/GenBank/DDBJ whole genome shotgun (WGS) entry which is preliminary data.</text>
</comment>
<sequence length="204" mass="22992">MKYAPPHEIIDADGNLYQIKKPLHKQPLFWISIISSGLAIILSLVTVALLLINFSLSEDSLKINGRIDSSYRAYDYKNEHPNHYFGDAVFFQNGTKITVQSAKMDTSKKMNDDATGVAVVVSVKVKNTSNRRILLNPYDFDLFDEKGNLYILDGSTFDHAQVGMNIVPGKTISFDLVFDGEKGDEHSYTVTYGEDKWMMPKSKK</sequence>
<keyword evidence="2" id="KW-1133">Transmembrane helix</keyword>
<dbReference type="InterPro" id="IPR029050">
    <property type="entry name" value="Immunoprotect_excell_Ig-like"/>
</dbReference>
<accession>A0A139N5S2</accession>
<keyword evidence="2" id="KW-0472">Membrane</keyword>
<dbReference type="Proteomes" id="UP000070096">
    <property type="component" value="Unassembled WGS sequence"/>
</dbReference>
<name>A0A139N5S2_STRGN</name>